<dbReference type="InterPro" id="IPR013264">
    <property type="entry name" value="DNAG_N"/>
</dbReference>
<keyword evidence="11 12" id="KW-0804">Transcription</keyword>
<dbReference type="Gene3D" id="3.40.1360.10">
    <property type="match status" value="1"/>
</dbReference>
<evidence type="ECO:0000259" key="14">
    <source>
        <dbReference type="PROSITE" id="PS50880"/>
    </source>
</evidence>
<comment type="catalytic activity">
    <reaction evidence="12">
        <text>ssDNA + n NTP = ssDNA/pppN(pN)n-1 hybrid + (n-1) diphosphate.</text>
        <dbReference type="EC" id="2.7.7.101"/>
    </reaction>
</comment>
<dbReference type="Gene3D" id="3.90.580.10">
    <property type="entry name" value="Zinc finger, CHC2-type domain"/>
    <property type="match status" value="1"/>
</dbReference>
<feature type="region of interest" description="Disordered" evidence="13">
    <location>
        <begin position="437"/>
        <end position="457"/>
    </location>
</feature>
<dbReference type="GO" id="GO:0000428">
    <property type="term" value="C:DNA-directed RNA polymerase complex"/>
    <property type="evidence" value="ECO:0007669"/>
    <property type="project" value="UniProtKB-KW"/>
</dbReference>
<dbReference type="AlphaFoldDB" id="A0A923MVI2"/>
<evidence type="ECO:0000256" key="1">
    <source>
        <dbReference type="ARBA" id="ARBA00022478"/>
    </source>
</evidence>
<dbReference type="SUPFAM" id="SSF56731">
    <property type="entry name" value="DNA primase core"/>
    <property type="match status" value="1"/>
</dbReference>
<dbReference type="SMART" id="SM00493">
    <property type="entry name" value="TOPRIM"/>
    <property type="match status" value="1"/>
</dbReference>
<evidence type="ECO:0000256" key="11">
    <source>
        <dbReference type="ARBA" id="ARBA00023163"/>
    </source>
</evidence>
<comment type="cofactor">
    <cofactor evidence="12">
        <name>Zn(2+)</name>
        <dbReference type="ChEBI" id="CHEBI:29105"/>
    </cofactor>
    <text evidence="12">Binds 1 zinc ion per monomer.</text>
</comment>
<keyword evidence="1 12" id="KW-0240">DNA-directed RNA polymerase</keyword>
<dbReference type="GO" id="GO:0003899">
    <property type="term" value="F:DNA-directed RNA polymerase activity"/>
    <property type="evidence" value="ECO:0007669"/>
    <property type="project" value="UniProtKB-UniRule"/>
</dbReference>
<keyword evidence="2 12" id="KW-0639">Primosome</keyword>
<dbReference type="PANTHER" id="PTHR30313:SF2">
    <property type="entry name" value="DNA PRIMASE"/>
    <property type="match status" value="1"/>
</dbReference>
<evidence type="ECO:0000256" key="5">
    <source>
        <dbReference type="ARBA" id="ARBA00022705"/>
    </source>
</evidence>
<evidence type="ECO:0000313" key="16">
    <source>
        <dbReference type="Proteomes" id="UP000608513"/>
    </source>
</evidence>
<dbReference type="InterPro" id="IPR036977">
    <property type="entry name" value="DNA_primase_Znf_CHC2"/>
</dbReference>
<organism evidence="15 16">
    <name type="scientific">Ramlibacter cellulosilyticus</name>
    <dbReference type="NCBI Taxonomy" id="2764187"/>
    <lineage>
        <taxon>Bacteria</taxon>
        <taxon>Pseudomonadati</taxon>
        <taxon>Pseudomonadota</taxon>
        <taxon>Betaproteobacteria</taxon>
        <taxon>Burkholderiales</taxon>
        <taxon>Comamonadaceae</taxon>
        <taxon>Ramlibacter</taxon>
    </lineage>
</organism>
<gene>
    <name evidence="12" type="primary">dnaG</name>
    <name evidence="15" type="ORF">H8N03_22895</name>
</gene>
<evidence type="ECO:0000313" key="15">
    <source>
        <dbReference type="EMBL" id="MBC5785806.1"/>
    </source>
</evidence>
<evidence type="ECO:0000256" key="6">
    <source>
        <dbReference type="ARBA" id="ARBA00022723"/>
    </source>
</evidence>
<dbReference type="NCBIfam" id="TIGR01391">
    <property type="entry name" value="dnaG"/>
    <property type="match status" value="1"/>
</dbReference>
<keyword evidence="6 12" id="KW-0479">Metal-binding</keyword>
<dbReference type="InterPro" id="IPR006171">
    <property type="entry name" value="TOPRIM_dom"/>
</dbReference>
<dbReference type="InterPro" id="IPR034151">
    <property type="entry name" value="TOPRIM_DnaG_bac"/>
</dbReference>
<reference evidence="15" key="1">
    <citation type="submission" date="2020-08" db="EMBL/GenBank/DDBJ databases">
        <title>Ramlibacter sp. USB13 16S ribosomal RNA gene genome sequencing and assembly.</title>
        <authorList>
            <person name="Kang M."/>
        </authorList>
    </citation>
    <scope>NUCLEOTIDE SEQUENCE</scope>
    <source>
        <strain evidence="15">USB13</strain>
    </source>
</reference>
<dbReference type="InterPro" id="IPR002694">
    <property type="entry name" value="Znf_CHC2"/>
</dbReference>
<feature type="zinc finger region" description="CHC2-type" evidence="12">
    <location>
        <begin position="38"/>
        <end position="62"/>
    </location>
</feature>
<protein>
    <recommendedName>
        <fullName evidence="12">DNA primase</fullName>
        <ecNumber evidence="12">2.7.7.101</ecNumber>
    </recommendedName>
</protein>
<dbReference type="EC" id="2.7.7.101" evidence="12"/>
<dbReference type="Gene3D" id="1.20.50.20">
    <property type="entry name" value="DnaG, RNA polymerase domain, helical bundle"/>
    <property type="match status" value="1"/>
</dbReference>
<evidence type="ECO:0000256" key="12">
    <source>
        <dbReference type="HAMAP-Rule" id="MF_00974"/>
    </source>
</evidence>
<evidence type="ECO:0000256" key="3">
    <source>
        <dbReference type="ARBA" id="ARBA00022679"/>
    </source>
</evidence>
<dbReference type="GO" id="GO:0008270">
    <property type="term" value="F:zinc ion binding"/>
    <property type="evidence" value="ECO:0007669"/>
    <property type="project" value="UniProtKB-UniRule"/>
</dbReference>
<keyword evidence="10 12" id="KW-0238">DNA-binding</keyword>
<dbReference type="GO" id="GO:1990077">
    <property type="term" value="C:primosome complex"/>
    <property type="evidence" value="ECO:0007669"/>
    <property type="project" value="UniProtKB-KW"/>
</dbReference>
<dbReference type="FunFam" id="3.90.580.10:FF:000001">
    <property type="entry name" value="DNA primase"/>
    <property type="match status" value="1"/>
</dbReference>
<dbReference type="PANTHER" id="PTHR30313">
    <property type="entry name" value="DNA PRIMASE"/>
    <property type="match status" value="1"/>
</dbReference>
<dbReference type="InterPro" id="IPR019475">
    <property type="entry name" value="DNA_primase_DnaB-bd"/>
</dbReference>
<evidence type="ECO:0000256" key="7">
    <source>
        <dbReference type="ARBA" id="ARBA00022771"/>
    </source>
</evidence>
<keyword evidence="16" id="KW-1185">Reference proteome</keyword>
<dbReference type="SUPFAM" id="SSF57783">
    <property type="entry name" value="Zinc beta-ribbon"/>
    <property type="match status" value="1"/>
</dbReference>
<dbReference type="GO" id="GO:0003677">
    <property type="term" value="F:DNA binding"/>
    <property type="evidence" value="ECO:0007669"/>
    <property type="project" value="UniProtKB-KW"/>
</dbReference>
<keyword evidence="7 12" id="KW-0863">Zinc-finger</keyword>
<sequence length="618" mass="68569">MAIPQSFIQELIARADVVEIVGRHVQLKKTGANYSGLCPFHSEKTPSFTVSPSKQFYHCFGCGKSGNAIGFLIDYAGMNFPEAVKDLAGQYGMQVPEEDISPAERARQAEQKQKQATLTDVLEKAGAAYRKHLRTSQKAVAYFKSRGVSGEIAKQFGLGYAPEGWRTLAGVFPEYDDPLLAESGLVVVNEDDDKRYDRFRDRVMFPIRNVKGECIGFGGRVLGDEKPKYLNSPETPIFSKGRELYGLWEARNALREAGYVLVTEGYMDVIGLAQLGFPNAVATLGTACTTDHVQKLFRFTDSVVFSFDGDAAGRRAARRALDGALPYATDVRTVKFLFLPPEHDPDSYIREHGTEAFARFVRQAVPLSEFLLEASAEGCDLGTVEGRSRMVSNAGPLWKQLPEGALKRQILGAIAERAQLGEHDLLELWGIVRPGQQKAPRRERKGSDAPYKRRAYGAGPRHAIKPRTIAMAEHIARAALRNSEAWDLLTNDDHHVLCELQSPHGDLFSWIDTRFHEHGAEPWAVLQLVVEGQPFAELAGRLIALDDMQPSGRAYEVEELGPDDLRRAMTAIHLEAVAAEIERVGKLPGTDPTRMERLYELSRKRQALQEAQKPPAKA</sequence>
<feature type="domain" description="Toprim" evidence="14">
    <location>
        <begin position="258"/>
        <end position="340"/>
    </location>
</feature>
<proteinExistence type="inferred from homology"/>
<comment type="function">
    <text evidence="12">RNA polymerase that catalyzes the synthesis of short RNA molecules used as primers for DNA polymerase during DNA replication.</text>
</comment>
<dbReference type="SMART" id="SM00400">
    <property type="entry name" value="ZnF_CHCC"/>
    <property type="match status" value="1"/>
</dbReference>
<dbReference type="EMBL" id="JACORT010000012">
    <property type="protein sequence ID" value="MBC5785806.1"/>
    <property type="molecule type" value="Genomic_DNA"/>
</dbReference>
<dbReference type="InterPro" id="IPR037068">
    <property type="entry name" value="DNA_primase_core_N_sf"/>
</dbReference>
<dbReference type="CDD" id="cd03364">
    <property type="entry name" value="TOPRIM_DnaG_primases"/>
    <property type="match status" value="1"/>
</dbReference>
<evidence type="ECO:0000256" key="8">
    <source>
        <dbReference type="ARBA" id="ARBA00022833"/>
    </source>
</evidence>
<dbReference type="InterPro" id="IPR050219">
    <property type="entry name" value="DnaG_primase"/>
</dbReference>
<comment type="subunit">
    <text evidence="12">Monomer. Interacts with DnaB.</text>
</comment>
<dbReference type="GO" id="GO:0006269">
    <property type="term" value="P:DNA replication, synthesis of primer"/>
    <property type="evidence" value="ECO:0007669"/>
    <property type="project" value="UniProtKB-UniRule"/>
</dbReference>
<keyword evidence="4 12" id="KW-0548">Nucleotidyltransferase</keyword>
<accession>A0A923MVI2</accession>
<evidence type="ECO:0000256" key="10">
    <source>
        <dbReference type="ARBA" id="ARBA00023125"/>
    </source>
</evidence>
<dbReference type="Gene3D" id="3.90.980.10">
    <property type="entry name" value="DNA primase, catalytic core, N-terminal domain"/>
    <property type="match status" value="1"/>
</dbReference>
<dbReference type="PROSITE" id="PS50880">
    <property type="entry name" value="TOPRIM"/>
    <property type="match status" value="1"/>
</dbReference>
<comment type="similarity">
    <text evidence="12">Belongs to the DnaG primase family.</text>
</comment>
<dbReference type="InterPro" id="IPR006295">
    <property type="entry name" value="DNA_primase_DnaG"/>
</dbReference>
<dbReference type="InterPro" id="IPR030846">
    <property type="entry name" value="DnaG_bac"/>
</dbReference>
<dbReference type="Proteomes" id="UP000608513">
    <property type="component" value="Unassembled WGS sequence"/>
</dbReference>
<keyword evidence="8 12" id="KW-0862">Zinc</keyword>
<dbReference type="HAMAP" id="MF_00974">
    <property type="entry name" value="DNA_primase_DnaG"/>
    <property type="match status" value="1"/>
</dbReference>
<dbReference type="FunFam" id="3.40.1360.10:FF:000002">
    <property type="entry name" value="DNA primase"/>
    <property type="match status" value="1"/>
</dbReference>
<dbReference type="Pfam" id="PF10410">
    <property type="entry name" value="DnaB_bind"/>
    <property type="match status" value="1"/>
</dbReference>
<evidence type="ECO:0000256" key="9">
    <source>
        <dbReference type="ARBA" id="ARBA00022842"/>
    </source>
</evidence>
<dbReference type="Pfam" id="PF13155">
    <property type="entry name" value="Toprim_2"/>
    <property type="match status" value="1"/>
</dbReference>
<comment type="caution">
    <text evidence="15">The sequence shown here is derived from an EMBL/GenBank/DDBJ whole genome shotgun (WGS) entry which is preliminary data.</text>
</comment>
<evidence type="ECO:0000256" key="2">
    <source>
        <dbReference type="ARBA" id="ARBA00022515"/>
    </source>
</evidence>
<keyword evidence="5 12" id="KW-0235">DNA replication</keyword>
<keyword evidence="3 12" id="KW-0808">Transferase</keyword>
<evidence type="ECO:0000256" key="4">
    <source>
        <dbReference type="ARBA" id="ARBA00022695"/>
    </source>
</evidence>
<evidence type="ECO:0000256" key="13">
    <source>
        <dbReference type="SAM" id="MobiDB-lite"/>
    </source>
</evidence>
<comment type="domain">
    <text evidence="12">Contains an N-terminal zinc-binding domain, a central core domain that contains the primase activity, and a C-terminal DnaB-binding domain.</text>
</comment>
<name>A0A923MVI2_9BURK</name>
<keyword evidence="9" id="KW-0460">Magnesium</keyword>
<dbReference type="GO" id="GO:0005737">
    <property type="term" value="C:cytoplasm"/>
    <property type="evidence" value="ECO:0007669"/>
    <property type="project" value="TreeGrafter"/>
</dbReference>
<dbReference type="RefSeq" id="WP_187078547.1">
    <property type="nucleotide sequence ID" value="NZ_JACORT010000012.1"/>
</dbReference>
<dbReference type="Pfam" id="PF01807">
    <property type="entry name" value="Zn_ribbon_DnaG"/>
    <property type="match status" value="1"/>
</dbReference>
<dbReference type="Pfam" id="PF08275">
    <property type="entry name" value="DNAG_N"/>
    <property type="match status" value="1"/>
</dbReference>